<organism evidence="2 3">
    <name type="scientific">Streptomyces lateritius</name>
    <dbReference type="NCBI Taxonomy" id="67313"/>
    <lineage>
        <taxon>Bacteria</taxon>
        <taxon>Bacillati</taxon>
        <taxon>Actinomycetota</taxon>
        <taxon>Actinomycetes</taxon>
        <taxon>Kitasatosporales</taxon>
        <taxon>Streptomycetaceae</taxon>
        <taxon>Streptomyces</taxon>
    </lineage>
</organism>
<reference evidence="2 3" key="1">
    <citation type="submission" date="2024-10" db="EMBL/GenBank/DDBJ databases">
        <title>The Natural Products Discovery Center: Release of the First 8490 Sequenced Strains for Exploring Actinobacteria Biosynthetic Diversity.</title>
        <authorList>
            <person name="Kalkreuter E."/>
            <person name="Kautsar S.A."/>
            <person name="Yang D."/>
            <person name="Bader C.D."/>
            <person name="Teijaro C.N."/>
            <person name="Fluegel L."/>
            <person name="Davis C.M."/>
            <person name="Simpson J.R."/>
            <person name="Lauterbach L."/>
            <person name="Steele A.D."/>
            <person name="Gui C."/>
            <person name="Meng S."/>
            <person name="Li G."/>
            <person name="Viehrig K."/>
            <person name="Ye F."/>
            <person name="Su P."/>
            <person name="Kiefer A.F."/>
            <person name="Nichols A."/>
            <person name="Cepeda A.J."/>
            <person name="Yan W."/>
            <person name="Fan B."/>
            <person name="Jiang Y."/>
            <person name="Adhikari A."/>
            <person name="Zheng C.-J."/>
            <person name="Schuster L."/>
            <person name="Cowan T.M."/>
            <person name="Smanski M.J."/>
            <person name="Chevrette M.G."/>
            <person name="De Carvalho L.P.S."/>
            <person name="Shen B."/>
        </authorList>
    </citation>
    <scope>NUCLEOTIDE SEQUENCE [LARGE SCALE GENOMIC DNA]</scope>
    <source>
        <strain evidence="2 3">NPDC015755</strain>
    </source>
</reference>
<sequence length="154" mass="16371">MLAPIDGGGASGARSVAYNSESMLEFKKGIDELIVMLTESPASSKKLAAEPVTRNQFGGGGPAWVEASGIFDAYDTVLKRLTTLSGVLGECLEGMGLAVVMSKTGFEKTDDDIKYRLAEISQRATEANKQVEAEAAKDKPQPRATIQNEKTLGE</sequence>
<evidence type="ECO:0000256" key="1">
    <source>
        <dbReference type="SAM" id="MobiDB-lite"/>
    </source>
</evidence>
<proteinExistence type="predicted"/>
<protein>
    <submittedName>
        <fullName evidence="2">Uncharacterized protein</fullName>
    </submittedName>
</protein>
<accession>A0ABW6YEP4</accession>
<feature type="compositionally biased region" description="Polar residues" evidence="1">
    <location>
        <begin position="144"/>
        <end position="154"/>
    </location>
</feature>
<dbReference type="RefSeq" id="WP_391935395.1">
    <property type="nucleotide sequence ID" value="NZ_JBIBSM010000009.1"/>
</dbReference>
<dbReference type="EMBL" id="JBIBSM010000009">
    <property type="protein sequence ID" value="MFF8278235.1"/>
    <property type="molecule type" value="Genomic_DNA"/>
</dbReference>
<comment type="caution">
    <text evidence="2">The sequence shown here is derived from an EMBL/GenBank/DDBJ whole genome shotgun (WGS) entry which is preliminary data.</text>
</comment>
<name>A0ABW6YEP4_9ACTN</name>
<evidence type="ECO:0000313" key="3">
    <source>
        <dbReference type="Proteomes" id="UP001603013"/>
    </source>
</evidence>
<keyword evidence="3" id="KW-1185">Reference proteome</keyword>
<evidence type="ECO:0000313" key="2">
    <source>
        <dbReference type="EMBL" id="MFF8278235.1"/>
    </source>
</evidence>
<feature type="region of interest" description="Disordered" evidence="1">
    <location>
        <begin position="128"/>
        <end position="154"/>
    </location>
</feature>
<gene>
    <name evidence="2" type="ORF">ACF05T_19340</name>
</gene>
<dbReference type="Proteomes" id="UP001603013">
    <property type="component" value="Unassembled WGS sequence"/>
</dbReference>
<feature type="compositionally biased region" description="Basic and acidic residues" evidence="1">
    <location>
        <begin position="129"/>
        <end position="141"/>
    </location>
</feature>